<dbReference type="InterPro" id="IPR057326">
    <property type="entry name" value="KR_dom"/>
</dbReference>
<dbReference type="InterPro" id="IPR016039">
    <property type="entry name" value="Thiolase-like"/>
</dbReference>
<dbReference type="SUPFAM" id="SSF51735">
    <property type="entry name" value="NAD(P)-binding Rossmann-fold domains"/>
    <property type="match status" value="2"/>
</dbReference>
<dbReference type="SMART" id="SM00826">
    <property type="entry name" value="PKS_DH"/>
    <property type="match status" value="1"/>
</dbReference>
<feature type="domain" description="Carrier" evidence="10">
    <location>
        <begin position="1668"/>
        <end position="1743"/>
    </location>
</feature>
<evidence type="ECO:0000256" key="1">
    <source>
        <dbReference type="ARBA" id="ARBA00004792"/>
    </source>
</evidence>
<dbReference type="GO" id="GO:0031177">
    <property type="term" value="F:phosphopantetheine binding"/>
    <property type="evidence" value="ECO:0007669"/>
    <property type="project" value="InterPro"/>
</dbReference>
<dbReference type="PANTHER" id="PTHR43775:SF51">
    <property type="entry name" value="INACTIVE PHENOLPHTHIOCEROL SYNTHESIS POLYKETIDE SYNTHASE TYPE I PKS1-RELATED"/>
    <property type="match status" value="1"/>
</dbReference>
<dbReference type="Gene3D" id="3.10.450.50">
    <property type="match status" value="1"/>
</dbReference>
<dbReference type="InterPro" id="IPR037401">
    <property type="entry name" value="SnoaL-like"/>
</dbReference>
<dbReference type="InterPro" id="IPR036736">
    <property type="entry name" value="ACP-like_sf"/>
</dbReference>
<reference evidence="12" key="1">
    <citation type="journal article" date="2014" name="Int. J. Syst. Evol. Microbiol.">
        <title>Complete genome sequence of Corynebacterium casei LMG S-19264T (=DSM 44701T), isolated from a smear-ripened cheese.</title>
        <authorList>
            <consortium name="US DOE Joint Genome Institute (JGI-PGF)"/>
            <person name="Walter F."/>
            <person name="Albersmeier A."/>
            <person name="Kalinowski J."/>
            <person name="Ruckert C."/>
        </authorList>
    </citation>
    <scope>NUCLEOTIDE SEQUENCE</scope>
    <source>
        <strain evidence="12">JCM 4477</strain>
    </source>
</reference>
<dbReference type="InterPro" id="IPR014031">
    <property type="entry name" value="Ketoacyl_synth_C"/>
</dbReference>
<dbReference type="SMART" id="SM01294">
    <property type="entry name" value="PKS_PP_betabranch"/>
    <property type="match status" value="1"/>
</dbReference>
<dbReference type="InterPro" id="IPR049551">
    <property type="entry name" value="PKS_DH_C"/>
</dbReference>
<dbReference type="InterPro" id="IPR001227">
    <property type="entry name" value="Ac_transferase_dom_sf"/>
</dbReference>
<proteinExistence type="predicted"/>
<dbReference type="FunFam" id="1.10.1200.10:FF:000007">
    <property type="entry name" value="Probable polyketide synthase pks17"/>
    <property type="match status" value="1"/>
</dbReference>
<dbReference type="EMBL" id="BNBI01000017">
    <property type="protein sequence ID" value="GHF28174.1"/>
    <property type="molecule type" value="Genomic_DNA"/>
</dbReference>
<feature type="region of interest" description="Disordered" evidence="9">
    <location>
        <begin position="2182"/>
        <end position="2213"/>
    </location>
</feature>
<dbReference type="Gene3D" id="3.40.47.10">
    <property type="match status" value="2"/>
</dbReference>
<name>A0A919AXQ7_9ACTN</name>
<dbReference type="InterPro" id="IPR020807">
    <property type="entry name" value="PKS_DH"/>
</dbReference>
<evidence type="ECO:0000259" key="11">
    <source>
        <dbReference type="PROSITE" id="PS52004"/>
    </source>
</evidence>
<dbReference type="CDD" id="cd08956">
    <property type="entry name" value="KR_3_FAS_SDR_x"/>
    <property type="match status" value="1"/>
</dbReference>
<keyword evidence="6" id="KW-0511">Multifunctional enzyme</keyword>
<dbReference type="InterPro" id="IPR016035">
    <property type="entry name" value="Acyl_Trfase/lysoPLipase"/>
</dbReference>
<dbReference type="Gene3D" id="1.10.1200.10">
    <property type="entry name" value="ACP-like"/>
    <property type="match status" value="1"/>
</dbReference>
<dbReference type="InterPro" id="IPR050091">
    <property type="entry name" value="PKS_NRPS_Biosynth_Enz"/>
</dbReference>
<dbReference type="SUPFAM" id="SSF54427">
    <property type="entry name" value="NTF2-like"/>
    <property type="match status" value="1"/>
</dbReference>
<dbReference type="GO" id="GO:0033068">
    <property type="term" value="P:macrolide biosynthetic process"/>
    <property type="evidence" value="ECO:0007669"/>
    <property type="project" value="UniProtKB-ARBA"/>
</dbReference>
<keyword evidence="13" id="KW-1185">Reference proteome</keyword>
<keyword evidence="3" id="KW-0597">Phosphoprotein</keyword>
<feature type="domain" description="Ketosynthase family 3 (KS3)" evidence="11">
    <location>
        <begin position="1763"/>
        <end position="2185"/>
    </location>
</feature>
<comment type="caution">
    <text evidence="12">The sequence shown here is derived from an EMBL/GenBank/DDBJ whole genome shotgun (WGS) entry which is preliminary data.</text>
</comment>
<dbReference type="FunFam" id="3.40.47.10:FF:000019">
    <property type="entry name" value="Polyketide synthase type I"/>
    <property type="match status" value="1"/>
</dbReference>
<evidence type="ECO:0000256" key="5">
    <source>
        <dbReference type="ARBA" id="ARBA00023194"/>
    </source>
</evidence>
<keyword evidence="8" id="KW-0175">Coiled coil</keyword>
<organism evidence="12 13">
    <name type="scientific">Streptomyces fumanus</name>
    <dbReference type="NCBI Taxonomy" id="67302"/>
    <lineage>
        <taxon>Bacteria</taxon>
        <taxon>Bacillati</taxon>
        <taxon>Actinomycetota</taxon>
        <taxon>Actinomycetes</taxon>
        <taxon>Kitasatosporales</taxon>
        <taxon>Streptomycetaceae</taxon>
        <taxon>Streptomyces</taxon>
    </lineage>
</organism>
<dbReference type="InterPro" id="IPR013968">
    <property type="entry name" value="PKS_KR"/>
</dbReference>
<comment type="pathway">
    <text evidence="1">Antibiotic biosynthesis.</text>
</comment>
<dbReference type="InterPro" id="IPR032821">
    <property type="entry name" value="PKS_assoc"/>
</dbReference>
<feature type="domain" description="Ketosynthase family 3 (KS3)" evidence="11">
    <location>
        <begin position="36"/>
        <end position="457"/>
    </location>
</feature>
<accession>A0A919AXQ7</accession>
<dbReference type="SUPFAM" id="SSF47336">
    <property type="entry name" value="ACP-like"/>
    <property type="match status" value="1"/>
</dbReference>
<feature type="coiled-coil region" evidence="8">
    <location>
        <begin position="5"/>
        <end position="32"/>
    </location>
</feature>
<dbReference type="InterPro" id="IPR014043">
    <property type="entry name" value="Acyl_transferase_dom"/>
</dbReference>
<dbReference type="InterPro" id="IPR018201">
    <property type="entry name" value="Ketoacyl_synth_AS"/>
</dbReference>
<dbReference type="InterPro" id="IPR020806">
    <property type="entry name" value="PKS_PP-bd"/>
</dbReference>
<dbReference type="GO" id="GO:0006633">
    <property type="term" value="P:fatty acid biosynthetic process"/>
    <property type="evidence" value="ECO:0007669"/>
    <property type="project" value="InterPro"/>
</dbReference>
<keyword evidence="2" id="KW-0596">Phosphopantetheine</keyword>
<dbReference type="PROSITE" id="PS50075">
    <property type="entry name" value="CARRIER"/>
    <property type="match status" value="1"/>
</dbReference>
<evidence type="ECO:0000256" key="8">
    <source>
        <dbReference type="SAM" id="Coils"/>
    </source>
</evidence>
<dbReference type="Pfam" id="PF00109">
    <property type="entry name" value="ketoacyl-synt"/>
    <property type="match status" value="2"/>
</dbReference>
<dbReference type="InterPro" id="IPR014030">
    <property type="entry name" value="Ketoacyl_synth_N"/>
</dbReference>
<keyword evidence="5" id="KW-0045">Antibiotic biosynthesis</keyword>
<evidence type="ECO:0000256" key="7">
    <source>
        <dbReference type="ARBA" id="ARBA00023315"/>
    </source>
</evidence>
<dbReference type="PANTHER" id="PTHR43775">
    <property type="entry name" value="FATTY ACID SYNTHASE"/>
    <property type="match status" value="1"/>
</dbReference>
<evidence type="ECO:0000256" key="4">
    <source>
        <dbReference type="ARBA" id="ARBA00022679"/>
    </source>
</evidence>
<dbReference type="PROSITE" id="PS00012">
    <property type="entry name" value="PHOSPHOPANTETHEINE"/>
    <property type="match status" value="1"/>
</dbReference>
<dbReference type="Pfam" id="PF02801">
    <property type="entry name" value="Ketoacyl-synt_C"/>
    <property type="match status" value="2"/>
</dbReference>
<dbReference type="SMART" id="SM00823">
    <property type="entry name" value="PKS_PP"/>
    <property type="match status" value="1"/>
</dbReference>
<keyword evidence="4" id="KW-0808">Transferase</keyword>
<dbReference type="GO" id="GO:0004315">
    <property type="term" value="F:3-oxoacyl-[acyl-carrier-protein] synthase activity"/>
    <property type="evidence" value="ECO:0007669"/>
    <property type="project" value="InterPro"/>
</dbReference>
<dbReference type="Gene3D" id="3.40.50.720">
    <property type="entry name" value="NAD(P)-binding Rossmann-like Domain"/>
    <property type="match status" value="1"/>
</dbReference>
<dbReference type="SMART" id="SM00825">
    <property type="entry name" value="PKS_KS"/>
    <property type="match status" value="2"/>
</dbReference>
<dbReference type="CDD" id="cd00833">
    <property type="entry name" value="PKS"/>
    <property type="match status" value="2"/>
</dbReference>
<feature type="region of interest" description="Disordered" evidence="9">
    <location>
        <begin position="459"/>
        <end position="482"/>
    </location>
</feature>
<gene>
    <name evidence="12" type="ORF">GCM10018772_62320</name>
</gene>
<keyword evidence="7" id="KW-0012">Acyltransferase</keyword>
<evidence type="ECO:0000256" key="3">
    <source>
        <dbReference type="ARBA" id="ARBA00022553"/>
    </source>
</evidence>
<dbReference type="SUPFAM" id="SSF52151">
    <property type="entry name" value="FabD/lysophospholipase-like"/>
    <property type="match status" value="2"/>
</dbReference>
<evidence type="ECO:0000313" key="13">
    <source>
        <dbReference type="Proteomes" id="UP000630718"/>
    </source>
</evidence>
<dbReference type="GO" id="GO:0004312">
    <property type="term" value="F:fatty acid synthase activity"/>
    <property type="evidence" value="ECO:0007669"/>
    <property type="project" value="TreeGrafter"/>
</dbReference>
<dbReference type="Pfam" id="PF00550">
    <property type="entry name" value="PP-binding"/>
    <property type="match status" value="1"/>
</dbReference>
<dbReference type="InterPro" id="IPR020841">
    <property type="entry name" value="PKS_Beta-ketoAc_synthase_dom"/>
</dbReference>
<evidence type="ECO:0000256" key="2">
    <source>
        <dbReference type="ARBA" id="ARBA00022450"/>
    </source>
</evidence>
<dbReference type="InterPro" id="IPR032710">
    <property type="entry name" value="NTF2-like_dom_sf"/>
</dbReference>
<evidence type="ECO:0000256" key="6">
    <source>
        <dbReference type="ARBA" id="ARBA00023268"/>
    </source>
</evidence>
<dbReference type="Pfam" id="PF08659">
    <property type="entry name" value="KR"/>
    <property type="match status" value="1"/>
</dbReference>
<dbReference type="Gene3D" id="3.40.366.10">
    <property type="entry name" value="Malonyl-Coenzyme A Acyl Carrier Protein, domain 2"/>
    <property type="match status" value="2"/>
</dbReference>
<dbReference type="SMART" id="SM00822">
    <property type="entry name" value="PKS_KR"/>
    <property type="match status" value="1"/>
</dbReference>
<dbReference type="Pfam" id="PF00698">
    <property type="entry name" value="Acyl_transf_1"/>
    <property type="match status" value="1"/>
</dbReference>
<dbReference type="InterPro" id="IPR042104">
    <property type="entry name" value="PKS_dehydratase_sf"/>
</dbReference>
<dbReference type="SUPFAM" id="SSF55048">
    <property type="entry name" value="Probable ACP-binding domain of malonyl-CoA ACP transacylase"/>
    <property type="match status" value="1"/>
</dbReference>
<dbReference type="InterPro" id="IPR036291">
    <property type="entry name" value="NAD(P)-bd_dom_sf"/>
</dbReference>
<dbReference type="SMART" id="SM00827">
    <property type="entry name" value="PKS_AT"/>
    <property type="match status" value="1"/>
</dbReference>
<dbReference type="PROSITE" id="PS52004">
    <property type="entry name" value="KS3_2"/>
    <property type="match status" value="2"/>
</dbReference>
<dbReference type="InterPro" id="IPR009081">
    <property type="entry name" value="PP-bd_ACP"/>
</dbReference>
<dbReference type="FunFam" id="3.40.366.10:FF:000002">
    <property type="entry name" value="Probable polyketide synthase 2"/>
    <property type="match status" value="1"/>
</dbReference>
<protein>
    <recommendedName>
        <fullName evidence="14">Polyketide synthase</fullName>
    </recommendedName>
</protein>
<dbReference type="Pfam" id="PF14765">
    <property type="entry name" value="PS-DH"/>
    <property type="match status" value="1"/>
</dbReference>
<dbReference type="Pfam" id="PF12680">
    <property type="entry name" value="SnoaL_2"/>
    <property type="match status" value="1"/>
</dbReference>
<sequence>MTAPADQLVEALRASLTRNEKLRAENERLSARRAEREPIAIVGMGCRFPGGVTSPEELWRLVADGTDAIGDLPAGRGWKQQVLELAGDGTVPQGGFVEGADLFDPAVFGIAPREALAMDPQQRLLLETSWEVLERAGIVPGSLKGSPTGVFVGAANTGYGTGITELPDGVANYLVSGTASSVLSGRLSYVYGLEGPSLTVDTACSSSLVALHLAVRALRAGECSLALAGGVTVMSTASIFHGFGSQGMMAPDSRSKPFAAAADGTSWAEGVGLLLVERLSDARRAGHRVLAVLRGCAVNQDGASNGLTAPNGPSQQRVIRAALADAGLSPDEVDLVEAHGTGTTLGDPIEAQALLATYGRRPEGAPPLWLGSLKSNFGHAQAASGVAGVIKAVMALRHGRIPRTLHVDAPSPHIDWSAGQVRLAQEALDWPETGRPRRAAVSSFGISGTNAHLVLEQADAQDDPPPAGPAGRPSEGPLARGPVPWLVSAATAQALAARAGQLARWCGEEPDPVGVGAALAAGRTVFEHRAVVLADGSGADREALGALSRGEPSPLVVAGQANVRGKTVFVFPGQGSQWTGMATRLREESPAFASRLAACEEALAPWTDRRLSEVLDDEAALGRVDVVQPALWAVLVSLAHVWQEHGVRPAAVLGHSQGEIAAACVAGALSLEDGAKVVALRSRAIAAELAGRGGMASVALPAGEAAERIERAGLSLSVAARNGPRSTVVSGTAGDLARFLEACEADGVRVRRVPVDYASHSPQVESLRERLAAELAGIVPRRGEVPFWSTVTGDWIDTSRLDGAYWYRNLRRPVLLEEGVRALLASGHGVFVETSPHPVLTAAVEECAEEVGADVVAVGTLRRGDGSLPRLRTSLAQAAVRSTRIGLAALFDGVDARGVALPTYPFQRSRYWLSPGPGADARALGLDDAGHPVLGAAVRLADRDAVVLTGGVEAESPAVMSAGVLAELAVRAADEVGASVAALSLERPLVLPEGTTRIQVTADAAAGVTVHACHPAVEDERWVRYAGAALTSLPQAPAGCDGARPPSDAVALAFPDEDGAPGTAVIRALARHEGVVFAEVALDDTAREVRGHRVHPALLDAALRAWHLAREDGDTRYRAPVSLGRVVVHSTGADTARVRVAPEADGTVVVTLADADGQSLAELGPVVFGPPADRVPGMPVRLPRDTVFGVEWVPVAPAGEGAAGSWVPAAAAGEGAAGSWVALAGGEVDGLSGHCAVHPDLTAVAGHGLPAPEAVIVPVPAGDAGPEAVAVWALGTLQAFLAEDGLADSRLVLVSRGAVAVEAGEAPDVAAAALWGLVGAAEAEHPGRLLLLDRDGPLTAALLRQALAAGESRLAVRGGAVRAPRLGRPSTAPAAGHRPLDPDGTVLITGGTGTLGGILARHVVREHSVRRVLLLSRRGPDAPGARELAGELADLGAEASVVACDAADRDALAAVLADVPADRPLTAVVHAAGVLDDALLGDLTPERMTAVMRPKVDAARHLDDLTRSLPLAAFVLFSSAAGVLGTAGQANYAAANTCLDALAAHRRAHGLPATSLAWGMWEELSELTRRVAVDGGGRMAGAGFGTLSTADGLAVFDAAVRTGTALFVPVPTDLGTLARRLAGHLPPPLYRGLIRAPQRREAGSGAGSGDRTGLAARLAGQSVADGTRTVLELVREQAAAVLGHADGDAVGAGRLFRELGFDSLSSVELRNRLSSVTGLRLPVGLVYDHPTPQAMAAYLRTRLAGDAPEAAVPGAVTGADRADDPVVVVGMSCRLPGGIGSPDELWELLLSGGDAIGPVPDDRGWDLDRMASWNGALRGVGLLAEGGFLTGASGFDPAFFDMSPEEALVVDPQQRLLLELAWEAWERAGEDPRRMRGSRTGVYVGTFTQNYVSDLRQVPEASVPYVSSGAGSPFACARVAYTFGLRGPTLAVDTGCSSSGVALHLACQALLRDECSSALVGGVTVMAFPVAFDNLGGISSDGRCKSFSADADGVGWGEGAGVLVVERLSEARRRGHPVLAVIRGSALNHSGASNGLTAPHGPSQSEVMRLALADAGLGPRDVDVVEAHGTGTPLGDAVEAEAVIETYGRHRTDRPVLLGSVKANVGHPHAASGVVGVIKTVLAMRHGIVPEALYAAEPLADVDWAGGGVTLPRRAVAWPETGRPRRAGVSSFGGNGTKVHLILEQSPDPDGAPSPGPAPRSTDLPVPCPLSARSGPALASAARRLRDRVAGDPALGPHEVARSLAARTAFEERAVVLARTRTDLLDALDALAAGDPHPDVVRGRADDEEARLAVLLPDADGRDLSAEAALHAAFPAYARAWDEAAGALAPYLDGGPPAPGEAHEHTVAAAFVAQVAAHRLLESRGLRPDLLLGRGSGQIAAAHLAGSLTLGQAAGVAAGRADAVDDPGAAPPLIAALVDGGDEKIDAEALLAGAAPAPGGDAPRPAGLVLDLGARDTDADPSPAARPDRELARLWAAGADLDLGALPADAAARRVDLPTYPFQREPYWLGAFRPGTTDSGSTMTDEPTRKKIITEYYRRLNSGDVDGVVAMFAPDGFIEDPIGVSVARGHEALRHFFQVTMVDADIKDTVKSIVCAQDDRYVAASLTADLVNITDPERKRLTVEAVMTFAIGAEGLIEEVRSFWGATDVSM</sequence>
<evidence type="ECO:0000259" key="10">
    <source>
        <dbReference type="PROSITE" id="PS50075"/>
    </source>
</evidence>
<dbReference type="RefSeq" id="WP_190207788.1">
    <property type="nucleotide sequence ID" value="NZ_BNBI01000017.1"/>
</dbReference>
<dbReference type="PROSITE" id="PS00606">
    <property type="entry name" value="KS3_1"/>
    <property type="match status" value="2"/>
</dbReference>
<dbReference type="SUPFAM" id="SSF53901">
    <property type="entry name" value="Thiolase-like"/>
    <property type="match status" value="2"/>
</dbReference>
<reference evidence="12" key="2">
    <citation type="submission" date="2020-09" db="EMBL/GenBank/DDBJ databases">
        <authorList>
            <person name="Sun Q."/>
            <person name="Ohkuma M."/>
        </authorList>
    </citation>
    <scope>NUCLEOTIDE SEQUENCE</scope>
    <source>
        <strain evidence="12">JCM 4477</strain>
    </source>
</reference>
<evidence type="ECO:0000313" key="12">
    <source>
        <dbReference type="EMBL" id="GHF28174.1"/>
    </source>
</evidence>
<dbReference type="InterPro" id="IPR016036">
    <property type="entry name" value="Malonyl_transacylase_ACP-bd"/>
</dbReference>
<dbReference type="Pfam" id="PF16197">
    <property type="entry name" value="KAsynt_C_assoc"/>
    <property type="match status" value="1"/>
</dbReference>
<dbReference type="Gene3D" id="3.30.70.3290">
    <property type="match status" value="3"/>
</dbReference>
<evidence type="ECO:0008006" key="14">
    <source>
        <dbReference type="Google" id="ProtNLM"/>
    </source>
</evidence>
<dbReference type="Proteomes" id="UP000630718">
    <property type="component" value="Unassembled WGS sequence"/>
</dbReference>
<evidence type="ECO:0000256" key="9">
    <source>
        <dbReference type="SAM" id="MobiDB-lite"/>
    </source>
</evidence>
<dbReference type="InterPro" id="IPR006162">
    <property type="entry name" value="Ppantetheine_attach_site"/>
</dbReference>
<dbReference type="Gene3D" id="3.10.129.110">
    <property type="entry name" value="Polyketide synthase dehydratase"/>
    <property type="match status" value="1"/>
</dbReference>